<feature type="binding site" evidence="4">
    <location>
        <begin position="299"/>
        <end position="302"/>
    </location>
    <ligand>
        <name>GTP</name>
        <dbReference type="ChEBI" id="CHEBI:37565"/>
    </ligand>
</feature>
<keyword evidence="2 4" id="KW-0342">GTP-binding</keyword>
<accession>A0A0C2H4P9</accession>
<dbReference type="SMART" id="SM00275">
    <property type="entry name" value="G_alpha"/>
    <property type="match status" value="1"/>
</dbReference>
<dbReference type="Pfam" id="PF00503">
    <property type="entry name" value="G-alpha"/>
    <property type="match status" value="1"/>
</dbReference>
<evidence type="ECO:0000256" key="2">
    <source>
        <dbReference type="ARBA" id="ARBA00023134"/>
    </source>
</evidence>
<dbReference type="GO" id="GO:0005525">
    <property type="term" value="F:GTP binding"/>
    <property type="evidence" value="ECO:0007669"/>
    <property type="project" value="UniProtKB-KW"/>
</dbReference>
<dbReference type="EMBL" id="KN726296">
    <property type="protein sequence ID" value="KIH68775.1"/>
    <property type="molecule type" value="Genomic_DNA"/>
</dbReference>
<dbReference type="PANTHER" id="PTHR10218">
    <property type="entry name" value="GTP-BINDING PROTEIN ALPHA SUBUNIT"/>
    <property type="match status" value="1"/>
</dbReference>
<proteinExistence type="predicted"/>
<name>A0A0C2H4P9_9BILA</name>
<dbReference type="Gene3D" id="3.40.50.300">
    <property type="entry name" value="P-loop containing nucleotide triphosphate hydrolases"/>
    <property type="match status" value="1"/>
</dbReference>
<keyword evidence="5" id="KW-0479">Metal-binding</keyword>
<dbReference type="PANTHER" id="PTHR10218:SF194">
    <property type="entry name" value="G PROTEIN, ALPHA SUBUNIT"/>
    <property type="match status" value="1"/>
</dbReference>
<dbReference type="GO" id="GO:0007606">
    <property type="term" value="P:sensory perception of chemical stimulus"/>
    <property type="evidence" value="ECO:0007669"/>
    <property type="project" value="TreeGrafter"/>
</dbReference>
<dbReference type="PRINTS" id="PR00318">
    <property type="entry name" value="GPROTEINA"/>
</dbReference>
<evidence type="ECO:0000313" key="6">
    <source>
        <dbReference type="EMBL" id="KIH68775.1"/>
    </source>
</evidence>
<feature type="binding site" evidence="5">
    <location>
        <position position="202"/>
    </location>
    <ligand>
        <name>Mg(2+)</name>
        <dbReference type="ChEBI" id="CHEBI:18420"/>
    </ligand>
</feature>
<keyword evidence="5" id="KW-0460">Magnesium</keyword>
<sequence>MGNLLPCCCPPEPPENVQKKKEREIFRFFMVGTGAAGKTTVVRQLKCLCKERPKSYKAYDEDWNQIPIENIFTEQEMTQFRKVIRNNITNAVYNLIQQTTQWGHIHNAEGSAQRIIQTVERAELEGRSSFNMNIPSTMGADILAVLGEPSIADTLKVHDKMARKWHIEDGTLHFLCEEQITRLFDDEAELTTTDIVHSRYPTTDIQDFRFSIGKMNIQIHDMGGQPTELVKLPEFINHWVAQDREGYKNFVLFVTSMADFNVPDEDEPSRTALERSIKILERILNEDAVQQCGLLIFFNKQDRFDEIVTTLQTSEEGRDEIEKFLGDTMKKDAKTKLDAGKCPIGTLHDALANKFDKVINVKRKGANEKGVYMRQVLRTHIYTSCRPRDYGRHFQRG</sequence>
<dbReference type="Gene3D" id="1.10.400.10">
    <property type="entry name" value="GI Alpha 1, domain 2-like"/>
    <property type="match status" value="1"/>
</dbReference>
<dbReference type="GO" id="GO:0031683">
    <property type="term" value="F:G-protein beta/gamma-subunit complex binding"/>
    <property type="evidence" value="ECO:0007669"/>
    <property type="project" value="InterPro"/>
</dbReference>
<evidence type="ECO:0000256" key="5">
    <source>
        <dbReference type="PIRSR" id="PIRSR601019-2"/>
    </source>
</evidence>
<dbReference type="Proteomes" id="UP000054047">
    <property type="component" value="Unassembled WGS sequence"/>
</dbReference>
<dbReference type="SUPFAM" id="SSF47895">
    <property type="entry name" value="Transducin (alpha subunit), insertion domain"/>
    <property type="match status" value="1"/>
</dbReference>
<evidence type="ECO:0000256" key="4">
    <source>
        <dbReference type="PIRSR" id="PIRSR601019-1"/>
    </source>
</evidence>
<dbReference type="PROSITE" id="PS51882">
    <property type="entry name" value="G_ALPHA"/>
    <property type="match status" value="1"/>
</dbReference>
<dbReference type="InterPro" id="IPR027417">
    <property type="entry name" value="P-loop_NTPase"/>
</dbReference>
<dbReference type="GO" id="GO:0003924">
    <property type="term" value="F:GTPase activity"/>
    <property type="evidence" value="ECO:0007669"/>
    <property type="project" value="InterPro"/>
</dbReference>
<gene>
    <name evidence="6" type="ORF">ANCDUO_00889</name>
</gene>
<keyword evidence="3" id="KW-0807">Transducer</keyword>
<dbReference type="GO" id="GO:0005737">
    <property type="term" value="C:cytoplasm"/>
    <property type="evidence" value="ECO:0007669"/>
    <property type="project" value="TreeGrafter"/>
</dbReference>
<dbReference type="GO" id="GO:0005834">
    <property type="term" value="C:heterotrimeric G-protein complex"/>
    <property type="evidence" value="ECO:0007669"/>
    <property type="project" value="TreeGrafter"/>
</dbReference>
<dbReference type="InterPro" id="IPR011025">
    <property type="entry name" value="GproteinA_insert"/>
</dbReference>
<dbReference type="GO" id="GO:0046872">
    <property type="term" value="F:metal ion binding"/>
    <property type="evidence" value="ECO:0007669"/>
    <property type="project" value="UniProtKB-KW"/>
</dbReference>
<keyword evidence="1 4" id="KW-0547">Nucleotide-binding</keyword>
<dbReference type="OrthoDB" id="5788414at2759"/>
<keyword evidence="7" id="KW-1185">Reference proteome</keyword>
<evidence type="ECO:0000313" key="7">
    <source>
        <dbReference type="Proteomes" id="UP000054047"/>
    </source>
</evidence>
<dbReference type="GO" id="GO:0001664">
    <property type="term" value="F:G protein-coupled receptor binding"/>
    <property type="evidence" value="ECO:0007669"/>
    <property type="project" value="TreeGrafter"/>
</dbReference>
<dbReference type="GO" id="GO:0007191">
    <property type="term" value="P:adenylate cyclase-activating dopamine receptor signaling pathway"/>
    <property type="evidence" value="ECO:0007669"/>
    <property type="project" value="TreeGrafter"/>
</dbReference>
<reference evidence="6 7" key="1">
    <citation type="submission" date="2013-12" db="EMBL/GenBank/DDBJ databases">
        <title>Draft genome of the parsitic nematode Ancylostoma duodenale.</title>
        <authorList>
            <person name="Mitreva M."/>
        </authorList>
    </citation>
    <scope>NUCLEOTIDE SEQUENCE [LARGE SCALE GENOMIC DNA]</scope>
    <source>
        <strain evidence="6 7">Zhejiang</strain>
    </source>
</reference>
<dbReference type="SUPFAM" id="SSF52540">
    <property type="entry name" value="P-loop containing nucleoside triphosphate hydrolases"/>
    <property type="match status" value="1"/>
</dbReference>
<protein>
    <submittedName>
        <fullName evidence="6">G-protein alpha subunit</fullName>
    </submittedName>
</protein>
<dbReference type="InterPro" id="IPR001019">
    <property type="entry name" value="Gprotein_alpha_su"/>
</dbReference>
<feature type="binding site" evidence="5">
    <location>
        <position position="39"/>
    </location>
    <ligand>
        <name>Mg(2+)</name>
        <dbReference type="ChEBI" id="CHEBI:18420"/>
    </ligand>
</feature>
<dbReference type="AlphaFoldDB" id="A0A0C2H4P9"/>
<evidence type="ECO:0000256" key="1">
    <source>
        <dbReference type="ARBA" id="ARBA00022741"/>
    </source>
</evidence>
<evidence type="ECO:0000256" key="3">
    <source>
        <dbReference type="ARBA" id="ARBA00023224"/>
    </source>
</evidence>
<feature type="binding site" evidence="4">
    <location>
        <begin position="221"/>
        <end position="225"/>
    </location>
    <ligand>
        <name>GTP</name>
        <dbReference type="ChEBI" id="CHEBI:37565"/>
    </ligand>
</feature>
<organism evidence="6 7">
    <name type="scientific">Ancylostoma duodenale</name>
    <dbReference type="NCBI Taxonomy" id="51022"/>
    <lineage>
        <taxon>Eukaryota</taxon>
        <taxon>Metazoa</taxon>
        <taxon>Ecdysozoa</taxon>
        <taxon>Nematoda</taxon>
        <taxon>Chromadorea</taxon>
        <taxon>Rhabditida</taxon>
        <taxon>Rhabditina</taxon>
        <taxon>Rhabditomorpha</taxon>
        <taxon>Strongyloidea</taxon>
        <taxon>Ancylostomatidae</taxon>
        <taxon>Ancylostomatinae</taxon>
        <taxon>Ancylostoma</taxon>
    </lineage>
</organism>